<dbReference type="Proteomes" id="UP001167864">
    <property type="component" value="Unassembled WGS sequence"/>
</dbReference>
<dbReference type="InterPro" id="IPR005119">
    <property type="entry name" value="LysR_subst-bd"/>
</dbReference>
<protein>
    <submittedName>
        <fullName evidence="7">LysR family transcriptional regulator</fullName>
    </submittedName>
</protein>
<organism evidence="7 8">
    <name type="scientific">Yersinia nurmii</name>
    <dbReference type="NCBI Taxonomy" id="685706"/>
    <lineage>
        <taxon>Bacteria</taxon>
        <taxon>Pseudomonadati</taxon>
        <taxon>Pseudomonadota</taxon>
        <taxon>Gammaproteobacteria</taxon>
        <taxon>Enterobacterales</taxon>
        <taxon>Yersiniaceae</taxon>
        <taxon>Yersinia</taxon>
    </lineage>
</organism>
<comment type="caution">
    <text evidence="7">The sequence shown here is derived from an EMBL/GenBank/DDBJ whole genome shotgun (WGS) entry which is preliminary data.</text>
</comment>
<dbReference type="InterPro" id="IPR058163">
    <property type="entry name" value="LysR-type_TF_proteobact-type"/>
</dbReference>
<sequence>MVDIHWASIFDKEKVMISGDRLHGIRAFVQAAQAGSFSRAAEQLGLSRSAVGKAVARLESRLSVRLFQRTTRSLSLTDEGQIFYEDCVKALDALDAAEIQLAARAVAPSGRLRVSLPILFGQQWVMPPLLELADSFPALQLEILFSNRLVDFAEEGVDLAVRIGHIGDAAGLAARKLGEQQWVLCASADYLATYGHPTSIADLAHHRTISLLRNGRSQTWRLVNDAGKTESITPASRLRLDNMAAVATAAEAGHGIALLPRWLVNAALQSGRLMETLPGNTGISLPINIVWLNGQVMPARIRAAIDRLVEAFTPQAPWESVSRF</sequence>
<dbReference type="AlphaFoldDB" id="A0AAW7K097"/>
<dbReference type="Gene3D" id="1.10.10.10">
    <property type="entry name" value="Winged helix-like DNA-binding domain superfamily/Winged helix DNA-binding domain"/>
    <property type="match status" value="1"/>
</dbReference>
<proteinExistence type="inferred from homology"/>
<dbReference type="GO" id="GO:0043565">
    <property type="term" value="F:sequence-specific DNA binding"/>
    <property type="evidence" value="ECO:0007669"/>
    <property type="project" value="TreeGrafter"/>
</dbReference>
<dbReference type="Pfam" id="PF00126">
    <property type="entry name" value="HTH_1"/>
    <property type="match status" value="1"/>
</dbReference>
<name>A0AAW7K097_9GAMM</name>
<dbReference type="EMBL" id="JAUEHU010000001">
    <property type="protein sequence ID" value="MDN0085797.1"/>
    <property type="molecule type" value="Genomic_DNA"/>
</dbReference>
<keyword evidence="2" id="KW-0678">Repressor</keyword>
<feature type="domain" description="HTH lysR-type" evidence="6">
    <location>
        <begin position="20"/>
        <end position="77"/>
    </location>
</feature>
<keyword evidence="5" id="KW-0804">Transcription</keyword>
<dbReference type="PRINTS" id="PR00039">
    <property type="entry name" value="HTHLYSR"/>
</dbReference>
<reference evidence="7" key="1">
    <citation type="submission" date="2023-06" db="EMBL/GenBank/DDBJ databases">
        <authorList>
            <person name="Polev D.E."/>
            <person name="Saitova A.T."/>
            <person name="Bogumilchik E.A."/>
            <person name="Kokorina G.I."/>
            <person name="Voskresenskaia E.A."/>
        </authorList>
    </citation>
    <scope>NUCLEOTIDE SEQUENCE</scope>
    <source>
        <strain evidence="7">2145 StPb PI</strain>
    </source>
</reference>
<dbReference type="InterPro" id="IPR000847">
    <property type="entry name" value="LysR_HTH_N"/>
</dbReference>
<dbReference type="GO" id="GO:0006351">
    <property type="term" value="P:DNA-templated transcription"/>
    <property type="evidence" value="ECO:0007669"/>
    <property type="project" value="TreeGrafter"/>
</dbReference>
<accession>A0AAW7K097</accession>
<dbReference type="SUPFAM" id="SSF46785">
    <property type="entry name" value="Winged helix' DNA-binding domain"/>
    <property type="match status" value="1"/>
</dbReference>
<dbReference type="SUPFAM" id="SSF53850">
    <property type="entry name" value="Periplasmic binding protein-like II"/>
    <property type="match status" value="1"/>
</dbReference>
<dbReference type="Gene3D" id="3.40.190.290">
    <property type="match status" value="1"/>
</dbReference>
<evidence type="ECO:0000256" key="2">
    <source>
        <dbReference type="ARBA" id="ARBA00022491"/>
    </source>
</evidence>
<evidence type="ECO:0000313" key="8">
    <source>
        <dbReference type="Proteomes" id="UP001167864"/>
    </source>
</evidence>
<evidence type="ECO:0000256" key="3">
    <source>
        <dbReference type="ARBA" id="ARBA00023015"/>
    </source>
</evidence>
<dbReference type="PANTHER" id="PTHR30537">
    <property type="entry name" value="HTH-TYPE TRANSCRIPTIONAL REGULATOR"/>
    <property type="match status" value="1"/>
</dbReference>
<dbReference type="FunFam" id="1.10.10.10:FF:000001">
    <property type="entry name" value="LysR family transcriptional regulator"/>
    <property type="match status" value="1"/>
</dbReference>
<dbReference type="InterPro" id="IPR036388">
    <property type="entry name" value="WH-like_DNA-bd_sf"/>
</dbReference>
<evidence type="ECO:0000256" key="4">
    <source>
        <dbReference type="ARBA" id="ARBA00023125"/>
    </source>
</evidence>
<gene>
    <name evidence="7" type="ORF">QVN42_00050</name>
</gene>
<dbReference type="RefSeq" id="WP_235786888.1">
    <property type="nucleotide sequence ID" value="NZ_CPYD01000001.1"/>
</dbReference>
<evidence type="ECO:0000256" key="1">
    <source>
        <dbReference type="ARBA" id="ARBA00009437"/>
    </source>
</evidence>
<comment type="similarity">
    <text evidence="1">Belongs to the LysR transcriptional regulatory family.</text>
</comment>
<evidence type="ECO:0000313" key="7">
    <source>
        <dbReference type="EMBL" id="MDN0085797.1"/>
    </source>
</evidence>
<evidence type="ECO:0000259" key="6">
    <source>
        <dbReference type="PROSITE" id="PS50931"/>
    </source>
</evidence>
<keyword evidence="3" id="KW-0805">Transcription regulation</keyword>
<dbReference type="PROSITE" id="PS50931">
    <property type="entry name" value="HTH_LYSR"/>
    <property type="match status" value="1"/>
</dbReference>
<keyword evidence="4" id="KW-0238">DNA-binding</keyword>
<dbReference type="Pfam" id="PF03466">
    <property type="entry name" value="LysR_substrate"/>
    <property type="match status" value="1"/>
</dbReference>
<dbReference type="InterPro" id="IPR036390">
    <property type="entry name" value="WH_DNA-bd_sf"/>
</dbReference>
<evidence type="ECO:0000256" key="5">
    <source>
        <dbReference type="ARBA" id="ARBA00023163"/>
    </source>
</evidence>
<dbReference type="PANTHER" id="PTHR30537:SF5">
    <property type="entry name" value="HTH-TYPE TRANSCRIPTIONAL ACTIVATOR TTDR-RELATED"/>
    <property type="match status" value="1"/>
</dbReference>
<dbReference type="GO" id="GO:0003700">
    <property type="term" value="F:DNA-binding transcription factor activity"/>
    <property type="evidence" value="ECO:0007669"/>
    <property type="project" value="InterPro"/>
</dbReference>